<organism evidence="1 2">
    <name type="scientific">Cordylochernes scorpioides</name>
    <dbReference type="NCBI Taxonomy" id="51811"/>
    <lineage>
        <taxon>Eukaryota</taxon>
        <taxon>Metazoa</taxon>
        <taxon>Ecdysozoa</taxon>
        <taxon>Arthropoda</taxon>
        <taxon>Chelicerata</taxon>
        <taxon>Arachnida</taxon>
        <taxon>Pseudoscorpiones</taxon>
        <taxon>Cheliferoidea</taxon>
        <taxon>Chernetidae</taxon>
        <taxon>Cordylochernes</taxon>
    </lineage>
</organism>
<gene>
    <name evidence="1" type="ORF">LAZ67_21001629</name>
</gene>
<accession>A0ABY6LRE4</accession>
<reference evidence="1 2" key="1">
    <citation type="submission" date="2022-01" db="EMBL/GenBank/DDBJ databases">
        <title>A chromosomal length assembly of Cordylochernes scorpioides.</title>
        <authorList>
            <person name="Zeh D."/>
            <person name="Zeh J."/>
        </authorList>
    </citation>
    <scope>NUCLEOTIDE SEQUENCE [LARGE SCALE GENOMIC DNA]</scope>
    <source>
        <strain evidence="1">IN4F17</strain>
        <tissue evidence="1">Whole Body</tissue>
    </source>
</reference>
<dbReference type="EMBL" id="CP092883">
    <property type="protein sequence ID" value="UYV82295.1"/>
    <property type="molecule type" value="Genomic_DNA"/>
</dbReference>
<proteinExistence type="predicted"/>
<keyword evidence="2" id="KW-1185">Reference proteome</keyword>
<name>A0ABY6LRE4_9ARAC</name>
<sequence>MMTDRTKSATMFNVPPWEISEVGYIVLVWTMDKHRFEDRVRVANVWREKKKRTVSLDADCSSANKKGRSLRLKGISPDLGLLDKETNHDKRMNLEKSHPKCLQLTCPCNSQDALPHLLEMEVKTPKNG</sequence>
<evidence type="ECO:0000313" key="2">
    <source>
        <dbReference type="Proteomes" id="UP001235939"/>
    </source>
</evidence>
<evidence type="ECO:0000313" key="1">
    <source>
        <dbReference type="EMBL" id="UYV82295.1"/>
    </source>
</evidence>
<protein>
    <submittedName>
        <fullName evidence="1">Uncharacterized protein</fullName>
    </submittedName>
</protein>
<dbReference type="Proteomes" id="UP001235939">
    <property type="component" value="Chromosome 21"/>
</dbReference>